<evidence type="ECO:0000259" key="1">
    <source>
        <dbReference type="PROSITE" id="PS51192"/>
    </source>
</evidence>
<protein>
    <recommendedName>
        <fullName evidence="5">Helicase</fullName>
    </recommendedName>
</protein>
<evidence type="ECO:0000313" key="3">
    <source>
        <dbReference type="EMBL" id="EHL32583.1"/>
    </source>
</evidence>
<dbReference type="STRING" id="658187.LDG_5174"/>
<dbReference type="Pfam" id="PF00271">
    <property type="entry name" value="Helicase_C"/>
    <property type="match status" value="1"/>
</dbReference>
<keyword evidence="4" id="KW-1185">Reference proteome</keyword>
<dbReference type="Proteomes" id="UP000002770">
    <property type="component" value="Unassembled WGS sequence"/>
</dbReference>
<dbReference type="eggNOG" id="COG1061">
    <property type="taxonomic scope" value="Bacteria"/>
</dbReference>
<dbReference type="OrthoDB" id="5165890at2"/>
<organism evidence="3 4">
    <name type="scientific">Legionella drancourtii LLAP12</name>
    <dbReference type="NCBI Taxonomy" id="658187"/>
    <lineage>
        <taxon>Bacteria</taxon>
        <taxon>Pseudomonadati</taxon>
        <taxon>Pseudomonadota</taxon>
        <taxon>Gammaproteobacteria</taxon>
        <taxon>Legionellales</taxon>
        <taxon>Legionellaceae</taxon>
        <taxon>Legionella</taxon>
    </lineage>
</organism>
<dbReference type="EMBL" id="JH413796">
    <property type="protein sequence ID" value="EHL32583.1"/>
    <property type="molecule type" value="Genomic_DNA"/>
</dbReference>
<feature type="domain" description="Helicase C-terminal" evidence="2">
    <location>
        <begin position="266"/>
        <end position="449"/>
    </location>
</feature>
<name>G9EJ17_9GAMM</name>
<dbReference type="Gene3D" id="3.40.50.300">
    <property type="entry name" value="P-loop containing nucleotide triphosphate hydrolases"/>
    <property type="match status" value="2"/>
</dbReference>
<dbReference type="PANTHER" id="PTHR47396:SF1">
    <property type="entry name" value="ATP-DEPENDENT HELICASE IRC3-RELATED"/>
    <property type="match status" value="1"/>
</dbReference>
<dbReference type="GO" id="GO:0003677">
    <property type="term" value="F:DNA binding"/>
    <property type="evidence" value="ECO:0007669"/>
    <property type="project" value="InterPro"/>
</dbReference>
<dbReference type="GO" id="GO:0016787">
    <property type="term" value="F:hydrolase activity"/>
    <property type="evidence" value="ECO:0007669"/>
    <property type="project" value="InterPro"/>
</dbReference>
<feature type="domain" description="Helicase ATP-binding" evidence="1">
    <location>
        <begin position="83"/>
        <end position="253"/>
    </location>
</feature>
<dbReference type="InterPro" id="IPR014001">
    <property type="entry name" value="Helicase_ATP-bd"/>
</dbReference>
<evidence type="ECO:0008006" key="5">
    <source>
        <dbReference type="Google" id="ProtNLM"/>
    </source>
</evidence>
<dbReference type="InterPro" id="IPR001650">
    <property type="entry name" value="Helicase_C-like"/>
</dbReference>
<dbReference type="GO" id="GO:0005829">
    <property type="term" value="C:cytosol"/>
    <property type="evidence" value="ECO:0007669"/>
    <property type="project" value="TreeGrafter"/>
</dbReference>
<dbReference type="PROSITE" id="PS51194">
    <property type="entry name" value="HELICASE_CTER"/>
    <property type="match status" value="1"/>
</dbReference>
<dbReference type="InterPro" id="IPR050742">
    <property type="entry name" value="Helicase_Restrict-Modif_Enz"/>
</dbReference>
<proteinExistence type="predicted"/>
<gene>
    <name evidence="3" type="ORF">LDG_5174</name>
</gene>
<dbReference type="PROSITE" id="PS51192">
    <property type="entry name" value="HELICASE_ATP_BIND_1"/>
    <property type="match status" value="1"/>
</dbReference>
<dbReference type="HOGENOM" id="CLU_011686_0_0_6"/>
<dbReference type="InterPro" id="IPR006935">
    <property type="entry name" value="Helicase/UvrB_N"/>
</dbReference>
<dbReference type="SMART" id="SM00490">
    <property type="entry name" value="HELICc"/>
    <property type="match status" value="1"/>
</dbReference>
<dbReference type="SUPFAM" id="SSF52540">
    <property type="entry name" value="P-loop containing nucleoside triphosphate hydrolases"/>
    <property type="match status" value="1"/>
</dbReference>
<dbReference type="InterPro" id="IPR027417">
    <property type="entry name" value="P-loop_NTPase"/>
</dbReference>
<dbReference type="InParanoid" id="G9EJ17"/>
<reference evidence="3 4" key="1">
    <citation type="journal article" date="2011" name="BMC Genomics">
        <title>Insight into cross-talk between intra-amoebal pathogens.</title>
        <authorList>
            <person name="Gimenez G."/>
            <person name="Bertelli C."/>
            <person name="Moliner C."/>
            <person name="Robert C."/>
            <person name="Raoult D."/>
            <person name="Fournier P.E."/>
            <person name="Greub G."/>
        </authorList>
    </citation>
    <scope>NUCLEOTIDE SEQUENCE [LARGE SCALE GENOMIC DNA]</scope>
    <source>
        <strain evidence="3 4">LLAP12</strain>
    </source>
</reference>
<dbReference type="SMART" id="SM00487">
    <property type="entry name" value="DEXDc"/>
    <property type="match status" value="1"/>
</dbReference>
<dbReference type="AlphaFoldDB" id="G9EJ17"/>
<evidence type="ECO:0000313" key="4">
    <source>
        <dbReference type="Proteomes" id="UP000002770"/>
    </source>
</evidence>
<evidence type="ECO:0000259" key="2">
    <source>
        <dbReference type="PROSITE" id="PS51194"/>
    </source>
</evidence>
<sequence length="1012" mass="115412">MSKLDLFEFENKLTRKEAKSVLIAYLALDTVSNNEELDTDLIEQIYKSWRGCLSVVPFDAINAESELCLRQPQISALFSILAHCTNHKSGDATVVMPTGTGKTETMLASICSLPVKRALVIVPTISLRQQTFKKFLCLGRLRELKAINKNTLNPITALLTGGISTQEELDLALKANVIVTTPQSLNKADEQLRTKLFKECSHLFVDEAHHIRANTWELIKKKFINKPVIQFTATPFREDRKKIEGLFIYNYPISVAQEQGFFRPINFKAIYEIHEEKADRKIAEEAVSRLRQDLSSGFNHILMARCNTKKKADKVFKIYQENYDALNPILIHSSVPQRDKKLQAIIAKKHKIIVCVDMLGEGFDLPELKICALHDIHKSLAITLQFAGRFIRGRDDLGDPTFIANICDQNVEDVLKDLYKEDPDWNMVLKRISESRIQHEIETQKMELSASKMGADIPLDNINMALSTVVYEVDKANLNEQTSFVLENHEELISKITFSDSQLVILITKIEIQTKWSPQGNFTIPEWRLIVLYLTQKNNMLFIHDSSKSGSRQKLAQCISKKAKLLKGDNVFKCFGNIERLTLQNAGLNRGRRGPLRYVMYTGIDIESAINELVQGASYKSNLFGKGYYNGNKVSLGCSYKGRIWSMKSTSLVNWMMWCDDIGQKLKDPTIDPNSILNKVLRTKEISTFPVGLIPIAIDWPDYYYKNGDLSEINLVIGDEKFSLDEAEIKLIDYTSNSIAFIIQFKNIEVSYKYVLQNQSYVVKKTSNKEINIVKKDFSQVALHDEFSQNCSPVVYFSDGSKVFDSFHIVRPEGYTIPHIHKDCFVKFEWTIDIRKESQGSTKDSNSIQYVLLSELKQKNYWFIFNDDGAGEIADIVAFKEENGLLLIEFYHLKFSQKSLAGSRIGDFYEVCGQVIKNCKWVGELDNIINHLKARERKRINQDQSSRIEQGEYRSFDHLKVHGGRLKKEYKIFIVQPGLDINLLSNDVAALLGATDLYVRETTGKNLTVIAS</sequence>
<dbReference type="PANTHER" id="PTHR47396">
    <property type="entry name" value="TYPE I RESTRICTION ENZYME ECOKI R PROTEIN"/>
    <property type="match status" value="1"/>
</dbReference>
<accession>G9EJ17</accession>
<dbReference type="CDD" id="cd17926">
    <property type="entry name" value="DEXHc_RE"/>
    <property type="match status" value="1"/>
</dbReference>
<dbReference type="CDD" id="cd18785">
    <property type="entry name" value="SF2_C"/>
    <property type="match status" value="1"/>
</dbReference>
<dbReference type="RefSeq" id="WP_006869164.1">
    <property type="nucleotide sequence ID" value="NZ_JH413796.1"/>
</dbReference>
<dbReference type="GO" id="GO:0005524">
    <property type="term" value="F:ATP binding"/>
    <property type="evidence" value="ECO:0007669"/>
    <property type="project" value="InterPro"/>
</dbReference>
<dbReference type="Pfam" id="PF04851">
    <property type="entry name" value="ResIII"/>
    <property type="match status" value="1"/>
</dbReference>